<dbReference type="InterPro" id="IPR030470">
    <property type="entry name" value="UbiA_prenylTrfase_CS"/>
</dbReference>
<sequence length="225" mass="25800">MLKLFRINISLMVVFSAYFGFYLSGEALNFKVVSVIFAVFLHSFGNSVINQVQERDTDKLMPRTMHRPVVTGMISPAKALILGIFLIGLSLIIPLITGHYLVVLLLVINLMIYNVIYTPLKRKYSYALLVGSLCGAIPPIIGWGIYHNPDSLNRIVLIAAIFYLWQVPHFLFLTEKYRYEYKNAGLKLIINELGYRKYYNILTVWIVCYLFALIFAIALLLQSDY</sequence>
<evidence type="ECO:0000256" key="4">
    <source>
        <dbReference type="ARBA" id="ARBA00022475"/>
    </source>
</evidence>
<feature type="transmembrane region" description="Helical" evidence="14">
    <location>
        <begin position="69"/>
        <end position="93"/>
    </location>
</feature>
<dbReference type="EC" id="2.5.1.141" evidence="3"/>
<dbReference type="GO" id="GO:0008495">
    <property type="term" value="F:protoheme IX farnesyltransferase activity"/>
    <property type="evidence" value="ECO:0007669"/>
    <property type="project" value="UniProtKB-EC"/>
</dbReference>
<evidence type="ECO:0000256" key="3">
    <source>
        <dbReference type="ARBA" id="ARBA00012292"/>
    </source>
</evidence>
<keyword evidence="8" id="KW-0350">Heme biosynthesis</keyword>
<comment type="caution">
    <text evidence="15">The sequence shown here is derived from an EMBL/GenBank/DDBJ whole genome shotgun (WGS) entry which is preliminary data.</text>
</comment>
<keyword evidence="4" id="KW-1003">Cell membrane</keyword>
<evidence type="ECO:0000256" key="1">
    <source>
        <dbReference type="ARBA" id="ARBA00004651"/>
    </source>
</evidence>
<evidence type="ECO:0000256" key="2">
    <source>
        <dbReference type="ARBA" id="ARBA00004919"/>
    </source>
</evidence>
<evidence type="ECO:0000256" key="13">
    <source>
        <dbReference type="ARBA" id="ARBA00047690"/>
    </source>
</evidence>
<dbReference type="InterPro" id="IPR044878">
    <property type="entry name" value="UbiA_sf"/>
</dbReference>
<reference evidence="15 16" key="1">
    <citation type="journal article" date="2018" name="Nat. Biotechnol.">
        <title>A standardized bacterial taxonomy based on genome phylogeny substantially revises the tree of life.</title>
        <authorList>
            <person name="Parks D.H."/>
            <person name="Chuvochina M."/>
            <person name="Waite D.W."/>
            <person name="Rinke C."/>
            <person name="Skarshewski A."/>
            <person name="Chaumeil P.A."/>
            <person name="Hugenholtz P."/>
        </authorList>
    </citation>
    <scope>NUCLEOTIDE SEQUENCE [LARGE SCALE GENOMIC DNA]</scope>
    <source>
        <strain evidence="15">UBA8672</strain>
    </source>
</reference>
<evidence type="ECO:0000256" key="14">
    <source>
        <dbReference type="SAM" id="Phobius"/>
    </source>
</evidence>
<accession>A0A3D5QCX1</accession>
<feature type="non-terminal residue" evidence="15">
    <location>
        <position position="225"/>
    </location>
</feature>
<feature type="transmembrane region" description="Helical" evidence="14">
    <location>
        <begin position="7"/>
        <end position="24"/>
    </location>
</feature>
<keyword evidence="9 14" id="KW-0472">Membrane</keyword>
<feature type="transmembrane region" description="Helical" evidence="14">
    <location>
        <begin position="30"/>
        <end position="49"/>
    </location>
</feature>
<evidence type="ECO:0000256" key="8">
    <source>
        <dbReference type="ARBA" id="ARBA00023133"/>
    </source>
</evidence>
<dbReference type="PROSITE" id="PS00943">
    <property type="entry name" value="UBIA"/>
    <property type="match status" value="1"/>
</dbReference>
<dbReference type="PANTHER" id="PTHR43448:SF7">
    <property type="entry name" value="4-HYDROXYBENZOATE SOLANESYLTRANSFERASE"/>
    <property type="match status" value="1"/>
</dbReference>
<dbReference type="Proteomes" id="UP000262325">
    <property type="component" value="Unassembled WGS sequence"/>
</dbReference>
<comment type="subcellular location">
    <subcellularLocation>
        <location evidence="1">Cell membrane</location>
        <topology evidence="1">Multi-pass membrane protein</topology>
    </subcellularLocation>
</comment>
<evidence type="ECO:0000256" key="9">
    <source>
        <dbReference type="ARBA" id="ARBA00023136"/>
    </source>
</evidence>
<evidence type="ECO:0000313" key="15">
    <source>
        <dbReference type="EMBL" id="HCW93012.1"/>
    </source>
</evidence>
<protein>
    <recommendedName>
        <fullName evidence="11">Protoheme IX farnesyltransferase</fullName>
        <ecNumber evidence="3">2.5.1.141</ecNumber>
    </recommendedName>
    <alternativeName>
        <fullName evidence="12">Heme B farnesyltransferase</fullName>
    </alternativeName>
    <alternativeName>
        <fullName evidence="10">Heme O synthase</fullName>
    </alternativeName>
</protein>
<feature type="transmembrane region" description="Helical" evidence="14">
    <location>
        <begin position="152"/>
        <end position="173"/>
    </location>
</feature>
<organism evidence="15 16">
    <name type="scientific">Flexistipes sinusarabici</name>
    <dbReference type="NCBI Taxonomy" id="2352"/>
    <lineage>
        <taxon>Bacteria</taxon>
        <taxon>Pseudomonadati</taxon>
        <taxon>Deferribacterota</taxon>
        <taxon>Deferribacteres</taxon>
        <taxon>Deferribacterales</taxon>
        <taxon>Flexistipitaceae</taxon>
        <taxon>Flexistipes</taxon>
    </lineage>
</organism>
<name>A0A3D5QCX1_FLESI</name>
<dbReference type="Pfam" id="PF01040">
    <property type="entry name" value="UbiA"/>
    <property type="match status" value="1"/>
</dbReference>
<dbReference type="AlphaFoldDB" id="A0A3D5QCX1"/>
<dbReference type="InterPro" id="IPR006369">
    <property type="entry name" value="Protohaem_IX_farnesylTrfase"/>
</dbReference>
<evidence type="ECO:0000256" key="5">
    <source>
        <dbReference type="ARBA" id="ARBA00022679"/>
    </source>
</evidence>
<evidence type="ECO:0000313" key="16">
    <source>
        <dbReference type="Proteomes" id="UP000262325"/>
    </source>
</evidence>
<dbReference type="EMBL" id="DPPF01000097">
    <property type="protein sequence ID" value="HCW93012.1"/>
    <property type="molecule type" value="Genomic_DNA"/>
</dbReference>
<dbReference type="PANTHER" id="PTHR43448">
    <property type="entry name" value="PROTOHEME IX FARNESYLTRANSFERASE, MITOCHONDRIAL"/>
    <property type="match status" value="1"/>
</dbReference>
<gene>
    <name evidence="15" type="ORF">DHM44_04950</name>
</gene>
<proteinExistence type="predicted"/>
<evidence type="ECO:0000256" key="7">
    <source>
        <dbReference type="ARBA" id="ARBA00022989"/>
    </source>
</evidence>
<dbReference type="GO" id="GO:0005886">
    <property type="term" value="C:plasma membrane"/>
    <property type="evidence" value="ECO:0007669"/>
    <property type="project" value="UniProtKB-SubCell"/>
</dbReference>
<feature type="transmembrane region" description="Helical" evidence="14">
    <location>
        <begin position="124"/>
        <end position="146"/>
    </location>
</feature>
<evidence type="ECO:0000256" key="6">
    <source>
        <dbReference type="ARBA" id="ARBA00022692"/>
    </source>
</evidence>
<feature type="transmembrane region" description="Helical" evidence="14">
    <location>
        <begin position="99"/>
        <end position="117"/>
    </location>
</feature>
<evidence type="ECO:0000256" key="12">
    <source>
        <dbReference type="ARBA" id="ARBA00042475"/>
    </source>
</evidence>
<feature type="transmembrane region" description="Helical" evidence="14">
    <location>
        <begin position="198"/>
        <end position="221"/>
    </location>
</feature>
<dbReference type="Gene3D" id="1.10.357.140">
    <property type="entry name" value="UbiA prenyltransferase"/>
    <property type="match status" value="1"/>
</dbReference>
<keyword evidence="7 14" id="KW-1133">Transmembrane helix</keyword>
<comment type="pathway">
    <text evidence="2">Porphyrin-containing compound metabolism; heme O biosynthesis; heme O from protoheme: step 1/1.</text>
</comment>
<keyword evidence="6 14" id="KW-0812">Transmembrane</keyword>
<dbReference type="InterPro" id="IPR000537">
    <property type="entry name" value="UbiA_prenyltransferase"/>
</dbReference>
<keyword evidence="5" id="KW-0808">Transferase</keyword>
<evidence type="ECO:0000256" key="11">
    <source>
        <dbReference type="ARBA" id="ARBA00040810"/>
    </source>
</evidence>
<dbReference type="GO" id="GO:0006783">
    <property type="term" value="P:heme biosynthetic process"/>
    <property type="evidence" value="ECO:0007669"/>
    <property type="project" value="UniProtKB-KW"/>
</dbReference>
<evidence type="ECO:0000256" key="10">
    <source>
        <dbReference type="ARBA" id="ARBA00030253"/>
    </source>
</evidence>
<comment type="catalytic activity">
    <reaction evidence="13">
        <text>heme b + (2E,6E)-farnesyl diphosphate + H2O = Fe(II)-heme o + diphosphate</text>
        <dbReference type="Rhea" id="RHEA:28070"/>
        <dbReference type="ChEBI" id="CHEBI:15377"/>
        <dbReference type="ChEBI" id="CHEBI:33019"/>
        <dbReference type="ChEBI" id="CHEBI:60344"/>
        <dbReference type="ChEBI" id="CHEBI:60530"/>
        <dbReference type="ChEBI" id="CHEBI:175763"/>
        <dbReference type="EC" id="2.5.1.141"/>
    </reaction>
</comment>